<organism evidence="2 3">
    <name type="scientific">Duganella zoogloeoides</name>
    <dbReference type="NCBI Taxonomy" id="75659"/>
    <lineage>
        <taxon>Bacteria</taxon>
        <taxon>Pseudomonadati</taxon>
        <taxon>Pseudomonadota</taxon>
        <taxon>Betaproteobacteria</taxon>
        <taxon>Burkholderiales</taxon>
        <taxon>Oxalobacteraceae</taxon>
        <taxon>Telluria group</taxon>
        <taxon>Duganella</taxon>
    </lineage>
</organism>
<proteinExistence type="predicted"/>
<feature type="region of interest" description="Disordered" evidence="1">
    <location>
        <begin position="92"/>
        <end position="123"/>
    </location>
</feature>
<sequence length="123" mass="13022">MMDAIRNAGAKLANLAYNLSQSDALPVELRASLDDCRKEWDAAVSAAPVPASALAPAKLMSACWCTTCRPVTLLDSRMVLCPTCGNKRCPRANDHRHDCTGSNLPGQPRSSCPAAASNLETPP</sequence>
<gene>
    <name evidence="2" type="ORF">SR858_10990</name>
</gene>
<evidence type="ECO:0000313" key="3">
    <source>
        <dbReference type="Proteomes" id="UP001326110"/>
    </source>
</evidence>
<name>A0ABZ0Y456_9BURK</name>
<dbReference type="RefSeq" id="WP_322534556.1">
    <property type="nucleotide sequence ID" value="NZ_CP140152.1"/>
</dbReference>
<dbReference type="Proteomes" id="UP001326110">
    <property type="component" value="Chromosome"/>
</dbReference>
<feature type="compositionally biased region" description="Polar residues" evidence="1">
    <location>
        <begin position="100"/>
        <end position="110"/>
    </location>
</feature>
<evidence type="ECO:0000256" key="1">
    <source>
        <dbReference type="SAM" id="MobiDB-lite"/>
    </source>
</evidence>
<reference evidence="2 3" key="1">
    <citation type="submission" date="2023-11" db="EMBL/GenBank/DDBJ databases">
        <title>MicrobeMod: A computational toolkit for identifying prokaryotic methylation and restriction-modification with nanopore sequencing.</title>
        <authorList>
            <person name="Crits-Christoph A."/>
            <person name="Kang S.C."/>
            <person name="Lee H."/>
            <person name="Ostrov N."/>
        </authorList>
    </citation>
    <scope>NUCLEOTIDE SEQUENCE [LARGE SCALE GENOMIC DNA]</scope>
    <source>
        <strain evidence="2 3">ATCC 25935</strain>
    </source>
</reference>
<accession>A0ABZ0Y456</accession>
<keyword evidence="3" id="KW-1185">Reference proteome</keyword>
<protein>
    <submittedName>
        <fullName evidence="2">Uncharacterized protein</fullName>
    </submittedName>
</protein>
<evidence type="ECO:0000313" key="2">
    <source>
        <dbReference type="EMBL" id="WQH06824.1"/>
    </source>
</evidence>
<dbReference type="EMBL" id="CP140152">
    <property type="protein sequence ID" value="WQH06824.1"/>
    <property type="molecule type" value="Genomic_DNA"/>
</dbReference>